<gene>
    <name evidence="1" type="ORF">FBUS_08495</name>
</gene>
<reference evidence="1" key="1">
    <citation type="submission" date="2019-05" db="EMBL/GenBank/DDBJ databases">
        <title>Annotation for the trematode Fasciolopsis buski.</title>
        <authorList>
            <person name="Choi Y.-J."/>
        </authorList>
    </citation>
    <scope>NUCLEOTIDE SEQUENCE</scope>
    <source>
        <strain evidence="1">HT</strain>
        <tissue evidence="1">Whole worm</tissue>
    </source>
</reference>
<evidence type="ECO:0000313" key="2">
    <source>
        <dbReference type="Proteomes" id="UP000728185"/>
    </source>
</evidence>
<dbReference type="OrthoDB" id="6263272at2759"/>
<proteinExistence type="predicted"/>
<dbReference type="Proteomes" id="UP000728185">
    <property type="component" value="Unassembled WGS sequence"/>
</dbReference>
<keyword evidence="2" id="KW-1185">Reference proteome</keyword>
<accession>A0A8E0RXA6</accession>
<dbReference type="AlphaFoldDB" id="A0A8E0RXA6"/>
<protein>
    <submittedName>
        <fullName evidence="1">Uncharacterized protein</fullName>
    </submittedName>
</protein>
<name>A0A8E0RXA6_9TREM</name>
<comment type="caution">
    <text evidence="1">The sequence shown here is derived from an EMBL/GenBank/DDBJ whole genome shotgun (WGS) entry which is preliminary data.</text>
</comment>
<evidence type="ECO:0000313" key="1">
    <source>
        <dbReference type="EMBL" id="KAA0191835.1"/>
    </source>
</evidence>
<dbReference type="EMBL" id="LUCM01006088">
    <property type="protein sequence ID" value="KAA0191835.1"/>
    <property type="molecule type" value="Genomic_DNA"/>
</dbReference>
<organism evidence="1 2">
    <name type="scientific">Fasciolopsis buskii</name>
    <dbReference type="NCBI Taxonomy" id="27845"/>
    <lineage>
        <taxon>Eukaryota</taxon>
        <taxon>Metazoa</taxon>
        <taxon>Spiralia</taxon>
        <taxon>Lophotrochozoa</taxon>
        <taxon>Platyhelminthes</taxon>
        <taxon>Trematoda</taxon>
        <taxon>Digenea</taxon>
        <taxon>Plagiorchiida</taxon>
        <taxon>Echinostomata</taxon>
        <taxon>Echinostomatoidea</taxon>
        <taxon>Fasciolidae</taxon>
        <taxon>Fasciolopsis</taxon>
    </lineage>
</organism>
<sequence length="382" mass="44137">MTCSILCPNLLTKSNLPLMPSCFLLSAMLEMVAEILPVSILIAFIETEKLVQDYEYGVTGVNGMHEKWQGNITCQFLNKVLKANIPVDLFKLEHISGAQFIVKGNVIDKHATANFDHFSYRCVFSVYEYSLKLDIYHELKTINQTIDLTLFPRRNYVHPDESVVFKLEFNPSNLPPLIGRRLAAHFSLRVNIPGEPLYYHRGHSFYPRRRIRSRVEKNVTFDIWAYFFYSTIRIHKNYTFTVLGNNSSYTISPQWVVVFQGTDQRITYNSKQLFGSDADRMSWSVEPANRNQDQLAKFDLSEQQRKVEIRPLDQVYTKLGSQEFLISITDNRTSEVVHKTNITIVVLLPFCTSVWWKELSAESSEETVGLHGSNVRMDPSLR</sequence>